<dbReference type="Proteomes" id="UP000075787">
    <property type="component" value="Unassembled WGS sequence"/>
</dbReference>
<evidence type="ECO:0000313" key="1">
    <source>
        <dbReference type="EMBL" id="KYO52460.1"/>
    </source>
</evidence>
<accession>A0A162KYL2</accession>
<dbReference type="EMBL" id="LPZR01000156">
    <property type="protein sequence ID" value="KYO52460.1"/>
    <property type="molecule type" value="Genomic_DNA"/>
</dbReference>
<protein>
    <submittedName>
        <fullName evidence="1">Uncharacterized protein</fullName>
    </submittedName>
</protein>
<organism evidence="1 2">
    <name type="scientific">Tistrella mobilis</name>
    <dbReference type="NCBI Taxonomy" id="171437"/>
    <lineage>
        <taxon>Bacteria</taxon>
        <taxon>Pseudomonadati</taxon>
        <taxon>Pseudomonadota</taxon>
        <taxon>Alphaproteobacteria</taxon>
        <taxon>Geminicoccales</taxon>
        <taxon>Geminicoccaceae</taxon>
        <taxon>Tistrella</taxon>
    </lineage>
</organism>
<dbReference type="OrthoDB" id="6359379at2"/>
<name>A0A162KYL2_9PROT</name>
<proteinExistence type="predicted"/>
<reference evidence="1 2" key="1">
    <citation type="submission" date="2015-12" db="EMBL/GenBank/DDBJ databases">
        <title>Genome sequence of Tistrella mobilis MCCC 1A02139.</title>
        <authorList>
            <person name="Lu L."/>
            <person name="Lai Q."/>
            <person name="Shao Z."/>
            <person name="Qian P."/>
        </authorList>
    </citation>
    <scope>NUCLEOTIDE SEQUENCE [LARGE SCALE GENOMIC DNA]</scope>
    <source>
        <strain evidence="1 2">MCCC 1A02139</strain>
    </source>
</reference>
<gene>
    <name evidence="1" type="ORF">AUP44_05630</name>
</gene>
<sequence length="212" mass="22641">MAQNEPALELGQNGFREIVRPSALISGTVVTGVQVYAAAQDDISMRGFVPRRWAGESICASVLTINGLYEATATYRIPADWPGGIAQLPFPTVHADVLLGAGSDGLSIRLSRNACGAELGRDMSFAIWNGGGGDRLTVLLNSFRADAVYLYVAGRETPLRCRAIDLPARSAFDAACDLPVGGLAGPTRIEILRMVARKVAPPTDFILWLPQE</sequence>
<evidence type="ECO:0000313" key="2">
    <source>
        <dbReference type="Proteomes" id="UP000075787"/>
    </source>
</evidence>
<comment type="caution">
    <text evidence="1">The sequence shown here is derived from an EMBL/GenBank/DDBJ whole genome shotgun (WGS) entry which is preliminary data.</text>
</comment>
<dbReference type="AlphaFoldDB" id="A0A162KYL2"/>